<dbReference type="KEGG" id="opr:Ocepr_0166"/>
<dbReference type="InterPro" id="IPR050736">
    <property type="entry name" value="Sensor_HK_Regulatory"/>
</dbReference>
<evidence type="ECO:0000256" key="5">
    <source>
        <dbReference type="ARBA" id="ARBA00022777"/>
    </source>
</evidence>
<feature type="compositionally biased region" description="Pro residues" evidence="8">
    <location>
        <begin position="746"/>
        <end position="757"/>
    </location>
</feature>
<dbReference type="SMART" id="SM00028">
    <property type="entry name" value="TPR"/>
    <property type="match status" value="3"/>
</dbReference>
<feature type="domain" description="Histidine kinase" evidence="9">
    <location>
        <begin position="115"/>
        <end position="327"/>
    </location>
</feature>
<dbReference type="Gene3D" id="1.25.40.10">
    <property type="entry name" value="Tetratricopeptide repeat domain"/>
    <property type="match status" value="1"/>
</dbReference>
<keyword evidence="11" id="KW-1185">Reference proteome</keyword>
<proteinExistence type="predicted"/>
<feature type="repeat" description="TPR" evidence="7">
    <location>
        <begin position="614"/>
        <end position="647"/>
    </location>
</feature>
<evidence type="ECO:0000259" key="9">
    <source>
        <dbReference type="PROSITE" id="PS50109"/>
    </source>
</evidence>
<dbReference type="SUPFAM" id="SSF47384">
    <property type="entry name" value="Homodimeric domain of signal transducing histidine kinase"/>
    <property type="match status" value="1"/>
</dbReference>
<keyword evidence="5 10" id="KW-0418">Kinase</keyword>
<dbReference type="InterPro" id="IPR005467">
    <property type="entry name" value="His_kinase_dom"/>
</dbReference>
<name>E4U5S1_OCEP5</name>
<dbReference type="Pfam" id="PF14559">
    <property type="entry name" value="TPR_19"/>
    <property type="match status" value="1"/>
</dbReference>
<dbReference type="Pfam" id="PF00512">
    <property type="entry name" value="HisKA"/>
    <property type="match status" value="1"/>
</dbReference>
<dbReference type="PANTHER" id="PTHR43711">
    <property type="entry name" value="TWO-COMPONENT HISTIDINE KINASE"/>
    <property type="match status" value="1"/>
</dbReference>
<dbReference type="CDD" id="cd00082">
    <property type="entry name" value="HisKA"/>
    <property type="match status" value="1"/>
</dbReference>
<keyword evidence="4" id="KW-0808">Transferase</keyword>
<dbReference type="PRINTS" id="PR00344">
    <property type="entry name" value="BCTRLSENSOR"/>
</dbReference>
<dbReference type="CDD" id="cd00075">
    <property type="entry name" value="HATPase"/>
    <property type="match status" value="1"/>
</dbReference>
<keyword evidence="6" id="KW-0902">Two-component regulatory system</keyword>
<dbReference type="STRING" id="670487.Ocepr_0166"/>
<reference evidence="10 11" key="2">
    <citation type="journal article" date="2011" name="Stand. Genomic Sci.">
        <title>Complete genome sequence of Oceanithermus profundus type strain (506).</title>
        <authorList>
            <person name="Pati A."/>
            <person name="Zhang X."/>
            <person name="Lapidus A."/>
            <person name="Nolan M."/>
            <person name="Lucas S."/>
            <person name="Del Rio T.G."/>
            <person name="Tice H."/>
            <person name="Cheng J.F."/>
            <person name="Tapia R."/>
            <person name="Han C."/>
            <person name="Goodwin L."/>
            <person name="Pitluck S."/>
            <person name="Liolios K."/>
            <person name="Pagani I."/>
            <person name="Ivanova N."/>
            <person name="Mavromatis K."/>
            <person name="Chen A."/>
            <person name="Palaniappan K."/>
            <person name="Hauser L."/>
            <person name="Jeffries C.D."/>
            <person name="Brambilla E.M."/>
            <person name="Rohl A."/>
            <person name="Mwirichia R."/>
            <person name="Rohde M."/>
            <person name="Tindall B.J."/>
            <person name="Sikorski J."/>
            <person name="Wirth R."/>
            <person name="Goker M."/>
            <person name="Woyke T."/>
            <person name="Detter J.C."/>
            <person name="Bristow J."/>
            <person name="Eisen J.A."/>
            <person name="Markowitz V."/>
            <person name="Hugenholtz P."/>
            <person name="Kyrpides N.C."/>
            <person name="Klenk H.P."/>
            <person name="Land M."/>
        </authorList>
    </citation>
    <scope>NUCLEOTIDE SEQUENCE [LARGE SCALE GENOMIC DNA]</scope>
    <source>
        <strain evidence="11">DSM 14977 / NBRC 100410 / VKM B-2274 / 506</strain>
    </source>
</reference>
<reference evidence="11" key="1">
    <citation type="submission" date="2010-11" db="EMBL/GenBank/DDBJ databases">
        <title>The complete sequence of chromosome of Oceanithermus profundus DSM 14977.</title>
        <authorList>
            <consortium name="US DOE Joint Genome Institute (JGI-PGF)"/>
            <person name="Lucas S."/>
            <person name="Copeland A."/>
            <person name="Lapidus A."/>
            <person name="Bruce D."/>
            <person name="Goodwin L."/>
            <person name="Pitluck S."/>
            <person name="Kyrpides N."/>
            <person name="Mavromatis K."/>
            <person name="Pagani I."/>
            <person name="Ivanova N."/>
            <person name="Zhang X."/>
            <person name="Brettin T."/>
            <person name="Detter J.C."/>
            <person name="Tapia R."/>
            <person name="Han C."/>
            <person name="Land M."/>
            <person name="Hauser L."/>
            <person name="Markowitz V."/>
            <person name="Cheng J.-F."/>
            <person name="Hugenholtz P."/>
            <person name="Woyke T."/>
            <person name="Wu D."/>
            <person name="Tindall B."/>
            <person name="Faehnrich R."/>
            <person name="Brambilla E."/>
            <person name="Klenk H.-P."/>
            <person name="Eisen J.A."/>
        </authorList>
    </citation>
    <scope>NUCLEOTIDE SEQUENCE [LARGE SCALE GENOMIC DNA]</scope>
    <source>
        <strain evidence="11">DSM 14977 / NBRC 100410 / VKM B-2274 / 506</strain>
    </source>
</reference>
<dbReference type="Proteomes" id="UP000008722">
    <property type="component" value="Chromosome"/>
</dbReference>
<evidence type="ECO:0000256" key="2">
    <source>
        <dbReference type="ARBA" id="ARBA00012438"/>
    </source>
</evidence>
<evidence type="ECO:0000256" key="7">
    <source>
        <dbReference type="PROSITE-ProRule" id="PRU00339"/>
    </source>
</evidence>
<protein>
    <recommendedName>
        <fullName evidence="2">histidine kinase</fullName>
        <ecNumber evidence="2">2.7.13.3</ecNumber>
    </recommendedName>
</protein>
<dbReference type="InterPro" id="IPR004358">
    <property type="entry name" value="Sig_transdc_His_kin-like_C"/>
</dbReference>
<dbReference type="Pfam" id="PF13432">
    <property type="entry name" value="TPR_16"/>
    <property type="match status" value="1"/>
</dbReference>
<evidence type="ECO:0000256" key="4">
    <source>
        <dbReference type="ARBA" id="ARBA00022679"/>
    </source>
</evidence>
<dbReference type="InterPro" id="IPR019734">
    <property type="entry name" value="TPR_rpt"/>
</dbReference>
<dbReference type="eggNOG" id="COG4254">
    <property type="taxonomic scope" value="Bacteria"/>
</dbReference>
<dbReference type="EC" id="2.7.13.3" evidence="2"/>
<dbReference type="FunFam" id="3.30.565.10:FF:000006">
    <property type="entry name" value="Sensor histidine kinase WalK"/>
    <property type="match status" value="1"/>
</dbReference>
<evidence type="ECO:0000256" key="8">
    <source>
        <dbReference type="SAM" id="MobiDB-lite"/>
    </source>
</evidence>
<feature type="region of interest" description="Disordered" evidence="8">
    <location>
        <begin position="734"/>
        <end position="779"/>
    </location>
</feature>
<evidence type="ECO:0000313" key="10">
    <source>
        <dbReference type="EMBL" id="ADR35629.1"/>
    </source>
</evidence>
<gene>
    <name evidence="10" type="ordered locus">Ocepr_0166</name>
</gene>
<dbReference type="RefSeq" id="WP_013456799.1">
    <property type="nucleotide sequence ID" value="NC_014761.1"/>
</dbReference>
<dbReference type="HOGENOM" id="CLU_383519_0_0_0"/>
<sequence>MPRVTVQTLAEILRALRPHLGQPNFPHALYRALREHVSRRAAVAVEDLRFPDPPPQEAPRLVEAEVRVWWPDGHPPALEELLRTLIRAHATIGDLRGELLAIEDQSSRSARMLSVLAHEIKNPLFAVLGSLELLTQRGLEAEVHKLIETAHTSAQRMHALVNDSLQLVALEQEGVRLKAERLSLNGLLEELAGEVEPVALASGVHLRVVPLRGDAELLGDRRWLLQALLNLALNAVKYTPEGGRVVLRAVADGTRVGLQVEDTGPGIAAGDLERIFEPFQRADTKKEGSGLGLAIVKRVVEAHGGEVRVESQAGRGSRFRVELPRLLPGRRGGAGLGLRVLVLTAVAGLILARFPLFPVPVEADTPQGRVALVQERALPQGGTVRLGSARLRFDPGSRAQVSARRSLWGGALSAAVRLPAGGVAVRRDGAAPRLDLNLNRARLTPRGTDFLAQSGEVDRISLYDGRLALAAPGFQGELAPGEGAVVSADGVEKRRLLAAPQVRLRTLDDGRLELRWLPVEGAVRYRITLLAGGVPVQVAEVDAAPWVYEPQQDRSLTVQVQALDDLGLAGAPSPARPYEERGSFYRGHQSFVAGDYAAAAELLARALERDPAQPAAWLEYGLASLRLGKGAAAREALERALQLEPGYEARVLLPLAEALEAQGDLEGAAAYYRRARSRQELSREATLGLIRAYLKLGRYDAAETAACTWLAGRPDDADAAELLRRALDGAGKAYAEPGCPLFQKPAPKPAPPPPPPRPEPKPEPEPPPPPPQQCNPFCN</sequence>
<evidence type="ECO:0000256" key="1">
    <source>
        <dbReference type="ARBA" id="ARBA00000085"/>
    </source>
</evidence>
<keyword evidence="3" id="KW-0597">Phosphoprotein</keyword>
<dbReference type="Gene3D" id="3.30.565.10">
    <property type="entry name" value="Histidine kinase-like ATPase, C-terminal domain"/>
    <property type="match status" value="1"/>
</dbReference>
<evidence type="ECO:0000256" key="6">
    <source>
        <dbReference type="ARBA" id="ARBA00023012"/>
    </source>
</evidence>
<dbReference type="EMBL" id="CP002361">
    <property type="protein sequence ID" value="ADR35629.1"/>
    <property type="molecule type" value="Genomic_DNA"/>
</dbReference>
<accession>E4U5S1</accession>
<dbReference type="SMART" id="SM00388">
    <property type="entry name" value="HisKA"/>
    <property type="match status" value="1"/>
</dbReference>
<organism evidence="10 11">
    <name type="scientific">Oceanithermus profundus (strain DSM 14977 / NBRC 100410 / VKM B-2274 / 506)</name>
    <dbReference type="NCBI Taxonomy" id="670487"/>
    <lineage>
        <taxon>Bacteria</taxon>
        <taxon>Thermotogati</taxon>
        <taxon>Deinococcota</taxon>
        <taxon>Deinococci</taxon>
        <taxon>Thermales</taxon>
        <taxon>Thermaceae</taxon>
        <taxon>Oceanithermus</taxon>
    </lineage>
</organism>
<dbReference type="PROSITE" id="PS50109">
    <property type="entry name" value="HIS_KIN"/>
    <property type="match status" value="1"/>
</dbReference>
<dbReference type="Pfam" id="PF02518">
    <property type="entry name" value="HATPase_c"/>
    <property type="match status" value="1"/>
</dbReference>
<dbReference type="SUPFAM" id="SSF55874">
    <property type="entry name" value="ATPase domain of HSP90 chaperone/DNA topoisomerase II/histidine kinase"/>
    <property type="match status" value="1"/>
</dbReference>
<dbReference type="PROSITE" id="PS50005">
    <property type="entry name" value="TPR"/>
    <property type="match status" value="1"/>
</dbReference>
<dbReference type="eggNOG" id="COG2205">
    <property type="taxonomic scope" value="Bacteria"/>
</dbReference>
<evidence type="ECO:0000256" key="3">
    <source>
        <dbReference type="ARBA" id="ARBA00022553"/>
    </source>
</evidence>
<dbReference type="OrthoDB" id="9790669at2"/>
<dbReference type="InterPro" id="IPR011990">
    <property type="entry name" value="TPR-like_helical_dom_sf"/>
</dbReference>
<dbReference type="Gene3D" id="1.10.287.130">
    <property type="match status" value="1"/>
</dbReference>
<dbReference type="InterPro" id="IPR003594">
    <property type="entry name" value="HATPase_dom"/>
</dbReference>
<dbReference type="InterPro" id="IPR036097">
    <property type="entry name" value="HisK_dim/P_sf"/>
</dbReference>
<dbReference type="SUPFAM" id="SSF48452">
    <property type="entry name" value="TPR-like"/>
    <property type="match status" value="1"/>
</dbReference>
<keyword evidence="7" id="KW-0802">TPR repeat</keyword>
<dbReference type="InterPro" id="IPR003661">
    <property type="entry name" value="HisK_dim/P_dom"/>
</dbReference>
<dbReference type="SMART" id="SM00387">
    <property type="entry name" value="HATPase_c"/>
    <property type="match status" value="1"/>
</dbReference>
<dbReference type="InterPro" id="IPR036890">
    <property type="entry name" value="HATPase_C_sf"/>
</dbReference>
<dbReference type="PANTHER" id="PTHR43711:SF1">
    <property type="entry name" value="HISTIDINE KINASE 1"/>
    <property type="match status" value="1"/>
</dbReference>
<dbReference type="GO" id="GO:0000155">
    <property type="term" value="F:phosphorelay sensor kinase activity"/>
    <property type="evidence" value="ECO:0007669"/>
    <property type="project" value="InterPro"/>
</dbReference>
<dbReference type="eggNOG" id="COG0457">
    <property type="taxonomic scope" value="Bacteria"/>
</dbReference>
<comment type="catalytic activity">
    <reaction evidence="1">
        <text>ATP + protein L-histidine = ADP + protein N-phospho-L-histidine.</text>
        <dbReference type="EC" id="2.7.13.3"/>
    </reaction>
</comment>
<dbReference type="AlphaFoldDB" id="E4U5S1"/>
<evidence type="ECO:0000313" key="11">
    <source>
        <dbReference type="Proteomes" id="UP000008722"/>
    </source>
</evidence>